<dbReference type="PANTHER" id="PTHR43610:SF1">
    <property type="entry name" value="N-ACETYLTRANSFERASE DOMAIN-CONTAINING PROTEIN"/>
    <property type="match status" value="1"/>
</dbReference>
<proteinExistence type="predicted"/>
<dbReference type="Pfam" id="PF13302">
    <property type="entry name" value="Acetyltransf_3"/>
    <property type="match status" value="1"/>
</dbReference>
<dbReference type="EMBL" id="JAGGLB010000003">
    <property type="protein sequence ID" value="MBP1989809.1"/>
    <property type="molecule type" value="Genomic_DNA"/>
</dbReference>
<sequence>MQISSVLEGSRVLLIPMNLSHAEALFDCGKDTAIWTFLPNKIETIADMIQLIEKSLESKEMGLEFPFVVFDKELNKLVGSTRFLNISLPNKNLEIGWTWYSPEVWRTSVNTECKYQLLTYCFEELKTVRVQFRADIRNERSNKALERIGATKEGILRQDRILHDGYIRNSYIYSIIDSEWPHIKNKLEGFLGIGTHHT</sequence>
<keyword evidence="3" id="KW-1185">Reference proteome</keyword>
<dbReference type="InterPro" id="IPR000182">
    <property type="entry name" value="GNAT_dom"/>
</dbReference>
<dbReference type="RefSeq" id="WP_209970604.1">
    <property type="nucleotide sequence ID" value="NZ_JAGGLB010000003.1"/>
</dbReference>
<reference evidence="2 3" key="1">
    <citation type="submission" date="2021-03" db="EMBL/GenBank/DDBJ databases">
        <title>Genomic Encyclopedia of Type Strains, Phase IV (KMG-IV): sequencing the most valuable type-strain genomes for metagenomic binning, comparative biology and taxonomic classification.</title>
        <authorList>
            <person name="Goeker M."/>
        </authorList>
    </citation>
    <scope>NUCLEOTIDE SEQUENCE [LARGE SCALE GENOMIC DNA]</scope>
    <source>
        <strain evidence="2 3">DSM 26048</strain>
    </source>
</reference>
<dbReference type="Gene3D" id="3.40.630.30">
    <property type="match status" value="1"/>
</dbReference>
<dbReference type="PANTHER" id="PTHR43610">
    <property type="entry name" value="BLL6696 PROTEIN"/>
    <property type="match status" value="1"/>
</dbReference>
<protein>
    <submittedName>
        <fullName evidence="2">RimJ/RimL family protein N-acetyltransferase</fullName>
    </submittedName>
</protein>
<gene>
    <name evidence="2" type="ORF">J2Z66_001407</name>
</gene>
<accession>A0ABS4IQF8</accession>
<evidence type="ECO:0000313" key="2">
    <source>
        <dbReference type="EMBL" id="MBP1989809.1"/>
    </source>
</evidence>
<comment type="caution">
    <text evidence="2">The sequence shown here is derived from an EMBL/GenBank/DDBJ whole genome shotgun (WGS) entry which is preliminary data.</text>
</comment>
<dbReference type="InterPro" id="IPR016181">
    <property type="entry name" value="Acyl_CoA_acyltransferase"/>
</dbReference>
<feature type="domain" description="N-acetyltransferase" evidence="1">
    <location>
        <begin position="11"/>
        <end position="150"/>
    </location>
</feature>
<evidence type="ECO:0000313" key="3">
    <source>
        <dbReference type="Proteomes" id="UP001519287"/>
    </source>
</evidence>
<dbReference type="Proteomes" id="UP001519287">
    <property type="component" value="Unassembled WGS sequence"/>
</dbReference>
<name>A0ABS4IQF8_9BACL</name>
<dbReference type="SUPFAM" id="SSF55729">
    <property type="entry name" value="Acyl-CoA N-acyltransferases (Nat)"/>
    <property type="match status" value="1"/>
</dbReference>
<organism evidence="2 3">
    <name type="scientific">Paenibacillus eucommiae</name>
    <dbReference type="NCBI Taxonomy" id="1355755"/>
    <lineage>
        <taxon>Bacteria</taxon>
        <taxon>Bacillati</taxon>
        <taxon>Bacillota</taxon>
        <taxon>Bacilli</taxon>
        <taxon>Bacillales</taxon>
        <taxon>Paenibacillaceae</taxon>
        <taxon>Paenibacillus</taxon>
    </lineage>
</organism>
<evidence type="ECO:0000259" key="1">
    <source>
        <dbReference type="Pfam" id="PF13302"/>
    </source>
</evidence>